<gene>
    <name evidence="4" type="ORF">SE17_26835</name>
</gene>
<dbReference type="SUPFAM" id="SSF48498">
    <property type="entry name" value="Tetracyclin repressor-like, C-terminal domain"/>
    <property type="match status" value="1"/>
</dbReference>
<dbReference type="SUPFAM" id="SSF46689">
    <property type="entry name" value="Homeodomain-like"/>
    <property type="match status" value="1"/>
</dbReference>
<evidence type="ECO:0000259" key="3">
    <source>
        <dbReference type="Pfam" id="PF13305"/>
    </source>
</evidence>
<dbReference type="Gene3D" id="1.10.10.60">
    <property type="entry name" value="Homeodomain-like"/>
    <property type="match status" value="1"/>
</dbReference>
<name>A0A0P9CWI3_9CHLR</name>
<evidence type="ECO:0000313" key="5">
    <source>
        <dbReference type="Proteomes" id="UP000050509"/>
    </source>
</evidence>
<keyword evidence="5" id="KW-1185">Reference proteome</keyword>
<dbReference type="Gene3D" id="1.10.357.10">
    <property type="entry name" value="Tetracycline Repressor, domain 2"/>
    <property type="match status" value="1"/>
</dbReference>
<dbReference type="InterPro" id="IPR036271">
    <property type="entry name" value="Tet_transcr_reg_TetR-rel_C_sf"/>
</dbReference>
<dbReference type="EMBL" id="LJCR01001381">
    <property type="protein sequence ID" value="KPV50460.1"/>
    <property type="molecule type" value="Genomic_DNA"/>
</dbReference>
<dbReference type="InterPro" id="IPR009057">
    <property type="entry name" value="Homeodomain-like_sf"/>
</dbReference>
<organism evidence="4 5">
    <name type="scientific">Kouleothrix aurantiaca</name>
    <dbReference type="NCBI Taxonomy" id="186479"/>
    <lineage>
        <taxon>Bacteria</taxon>
        <taxon>Bacillati</taxon>
        <taxon>Chloroflexota</taxon>
        <taxon>Chloroflexia</taxon>
        <taxon>Chloroflexales</taxon>
        <taxon>Roseiflexineae</taxon>
        <taxon>Roseiflexaceae</taxon>
        <taxon>Kouleothrix</taxon>
    </lineage>
</organism>
<evidence type="ECO:0000313" key="4">
    <source>
        <dbReference type="EMBL" id="KPV50460.1"/>
    </source>
</evidence>
<feature type="domain" description="HTH-type transcriptional regulator MT1864/Rv1816-like C-terminal" evidence="3">
    <location>
        <begin position="66"/>
        <end position="161"/>
    </location>
</feature>
<dbReference type="Proteomes" id="UP000050509">
    <property type="component" value="Unassembled WGS sequence"/>
</dbReference>
<sequence length="171" mass="18027">MADAHGLEQLTLAQVATQLGVRLPSLYNHVEGLPGLRHELALLSGRQLLERISRAAVGRAGDDAVLAICRAYRAYVLEHPGVYAAAVRAPAPDDTALVALSEELIGILLAVLAPYGLSETSALHAIRGLRSVAHGFATIEVAGGFGMALDRDESFQRLVEGLIAGIKTAEK</sequence>
<reference evidence="4 5" key="1">
    <citation type="submission" date="2015-09" db="EMBL/GenBank/DDBJ databases">
        <title>Draft genome sequence of Kouleothrix aurantiaca JCM 19913.</title>
        <authorList>
            <person name="Hemp J."/>
        </authorList>
    </citation>
    <scope>NUCLEOTIDE SEQUENCE [LARGE SCALE GENOMIC DNA]</scope>
    <source>
        <strain evidence="4 5">COM-B</strain>
    </source>
</reference>
<dbReference type="AlphaFoldDB" id="A0A0P9CWI3"/>
<comment type="caution">
    <text evidence="4">The sequence shown here is derived from an EMBL/GenBank/DDBJ whole genome shotgun (WGS) entry which is preliminary data.</text>
</comment>
<accession>A0A0P9CWI3</accession>
<keyword evidence="1" id="KW-0805">Transcription regulation</keyword>
<protein>
    <recommendedName>
        <fullName evidence="3">HTH-type transcriptional regulator MT1864/Rv1816-like C-terminal domain-containing protein</fullName>
    </recommendedName>
</protein>
<dbReference type="Pfam" id="PF13305">
    <property type="entry name" value="TetR_C_33"/>
    <property type="match status" value="1"/>
</dbReference>
<evidence type="ECO:0000256" key="2">
    <source>
        <dbReference type="ARBA" id="ARBA00023163"/>
    </source>
</evidence>
<proteinExistence type="predicted"/>
<keyword evidence="2" id="KW-0804">Transcription</keyword>
<dbReference type="InterPro" id="IPR025996">
    <property type="entry name" value="MT1864/Rv1816-like_C"/>
</dbReference>
<evidence type="ECO:0000256" key="1">
    <source>
        <dbReference type="ARBA" id="ARBA00023015"/>
    </source>
</evidence>